<evidence type="ECO:0000313" key="1">
    <source>
        <dbReference type="EMBL" id="CUU74507.1"/>
    </source>
</evidence>
<gene>
    <name evidence="1" type="ORF">ERS739223_00464</name>
</gene>
<accession>A0A9W5EYR4</accession>
<evidence type="ECO:0000313" key="2">
    <source>
        <dbReference type="Proteomes" id="UP000052245"/>
    </source>
</evidence>
<dbReference type="EMBL" id="FAVC01000001">
    <property type="protein sequence ID" value="CUU74507.1"/>
    <property type="molecule type" value="Genomic_DNA"/>
</dbReference>
<organism evidence="1 2">
    <name type="scientific">Campylobacter hyointestinalis subsp. hyointestinalis</name>
    <dbReference type="NCBI Taxonomy" id="91352"/>
    <lineage>
        <taxon>Bacteria</taxon>
        <taxon>Pseudomonadati</taxon>
        <taxon>Campylobacterota</taxon>
        <taxon>Epsilonproteobacteria</taxon>
        <taxon>Campylobacterales</taxon>
        <taxon>Campylobacteraceae</taxon>
        <taxon>Campylobacter</taxon>
    </lineage>
</organism>
<comment type="caution">
    <text evidence="1">The sequence shown here is derived from an EMBL/GenBank/DDBJ whole genome shotgun (WGS) entry which is preliminary data.</text>
</comment>
<sequence>MGETQSLKFDDWYKSKDNLWKSINMEDTIYGDYAKAPSISDYTGKSDLVVNSGAKIDIKAPDVGKGFDFGNALGGIGSFMSGIGSVYDSIVKSKYQKKMFNLEKDRIDRQLAQQAKSKEILNNVWG</sequence>
<proteinExistence type="predicted"/>
<protein>
    <submittedName>
        <fullName evidence="1">Uncharacterized protein</fullName>
    </submittedName>
</protein>
<dbReference type="RefSeq" id="WP_059434492.1">
    <property type="nucleotide sequence ID" value="NZ_FAUY01000002.1"/>
</dbReference>
<reference evidence="1 2" key="1">
    <citation type="submission" date="2015-11" db="EMBL/GenBank/DDBJ databases">
        <authorList>
            <consortium name="Pathogen Informatics"/>
        </authorList>
    </citation>
    <scope>NUCLEOTIDE SEQUENCE [LARGE SCALE GENOMIC DNA]</scope>
    <source>
        <strain evidence="1 2">007A-0283</strain>
    </source>
</reference>
<name>A0A9W5EYR4_CAMHY</name>
<dbReference type="Proteomes" id="UP000052245">
    <property type="component" value="Unassembled WGS sequence"/>
</dbReference>
<dbReference type="AlphaFoldDB" id="A0A9W5EYR4"/>